<organism evidence="2 3">
    <name type="scientific">Dendrothele bispora (strain CBS 962.96)</name>
    <dbReference type="NCBI Taxonomy" id="1314807"/>
    <lineage>
        <taxon>Eukaryota</taxon>
        <taxon>Fungi</taxon>
        <taxon>Dikarya</taxon>
        <taxon>Basidiomycota</taxon>
        <taxon>Agaricomycotina</taxon>
        <taxon>Agaricomycetes</taxon>
        <taxon>Agaricomycetidae</taxon>
        <taxon>Agaricales</taxon>
        <taxon>Agaricales incertae sedis</taxon>
        <taxon>Dendrothele</taxon>
    </lineage>
</organism>
<dbReference type="EMBL" id="ML179613">
    <property type="protein sequence ID" value="THU84222.1"/>
    <property type="molecule type" value="Genomic_DNA"/>
</dbReference>
<feature type="region of interest" description="Disordered" evidence="1">
    <location>
        <begin position="470"/>
        <end position="492"/>
    </location>
</feature>
<evidence type="ECO:0000313" key="2">
    <source>
        <dbReference type="EMBL" id="THU84222.1"/>
    </source>
</evidence>
<sequence length="492" mass="54314">MSVSARFDSSFARGYNDALQDVGISEKMLLNFIDGLNLAIVASPPLRVVDVVGNIIGFVPSHWAMIASIAITTAAQTGMRVLSKTLSDRYLRAANLRLFKPRGLSVRLCTTPALLALLSSAGGAESSKKSGKEKAKSALNKVGRTVGTVLLQAPIPYSSRIVRAIADKPPVIAPIPGESMEHMVVRRRLAFLVDPEGDVGGEHGHGHGQGGGRDLALRLRLDGLEPPKKPEGVMEMVNTWGVKLDERKEKKKERRNKQRRRALQMIDQEVGEGRRGYEVGASLNAGIRASTRSSLLSSSSSLSSSSQFHSGSHSPGYSAGAVDMSPMDSVSKVWNDRQERKAARREIKEVGRELRARHKAERRAMKREWKNERRALRGLPPRPGGGLLFGPEGLVSAVLGPKQTPMQRRVANANLLEHWANEDVLWIVVMNGELDREIEGIEVAESLEDEERVDERSWRAEMEREREELMVEIESSSDSDSEDEHHKGKRRV</sequence>
<accession>A0A4S8L6F3</accession>
<feature type="region of interest" description="Disordered" evidence="1">
    <location>
        <begin position="297"/>
        <end position="321"/>
    </location>
</feature>
<dbReference type="InterPro" id="IPR053221">
    <property type="entry name" value="Burnettramic_acid_biosynth"/>
</dbReference>
<dbReference type="PANTHER" id="PTHR38887">
    <property type="entry name" value="CHROMOSOME 21, WHOLE GENOME SHOTGUN SEQUENCE"/>
    <property type="match status" value="1"/>
</dbReference>
<name>A0A4S8L6F3_DENBC</name>
<dbReference type="OrthoDB" id="3068835at2759"/>
<reference evidence="2 3" key="1">
    <citation type="journal article" date="2019" name="Nat. Ecol. Evol.">
        <title>Megaphylogeny resolves global patterns of mushroom evolution.</title>
        <authorList>
            <person name="Varga T."/>
            <person name="Krizsan K."/>
            <person name="Foldi C."/>
            <person name="Dima B."/>
            <person name="Sanchez-Garcia M."/>
            <person name="Sanchez-Ramirez S."/>
            <person name="Szollosi G.J."/>
            <person name="Szarkandi J.G."/>
            <person name="Papp V."/>
            <person name="Albert L."/>
            <person name="Andreopoulos W."/>
            <person name="Angelini C."/>
            <person name="Antonin V."/>
            <person name="Barry K.W."/>
            <person name="Bougher N.L."/>
            <person name="Buchanan P."/>
            <person name="Buyck B."/>
            <person name="Bense V."/>
            <person name="Catcheside P."/>
            <person name="Chovatia M."/>
            <person name="Cooper J."/>
            <person name="Damon W."/>
            <person name="Desjardin D."/>
            <person name="Finy P."/>
            <person name="Geml J."/>
            <person name="Haridas S."/>
            <person name="Hughes K."/>
            <person name="Justo A."/>
            <person name="Karasinski D."/>
            <person name="Kautmanova I."/>
            <person name="Kiss B."/>
            <person name="Kocsube S."/>
            <person name="Kotiranta H."/>
            <person name="LaButti K.M."/>
            <person name="Lechner B.E."/>
            <person name="Liimatainen K."/>
            <person name="Lipzen A."/>
            <person name="Lukacs Z."/>
            <person name="Mihaltcheva S."/>
            <person name="Morgado L.N."/>
            <person name="Niskanen T."/>
            <person name="Noordeloos M.E."/>
            <person name="Ohm R.A."/>
            <person name="Ortiz-Santana B."/>
            <person name="Ovrebo C."/>
            <person name="Racz N."/>
            <person name="Riley R."/>
            <person name="Savchenko A."/>
            <person name="Shiryaev A."/>
            <person name="Soop K."/>
            <person name="Spirin V."/>
            <person name="Szebenyi C."/>
            <person name="Tomsovsky M."/>
            <person name="Tulloss R.E."/>
            <person name="Uehling J."/>
            <person name="Grigoriev I.V."/>
            <person name="Vagvolgyi C."/>
            <person name="Papp T."/>
            <person name="Martin F.M."/>
            <person name="Miettinen O."/>
            <person name="Hibbett D.S."/>
            <person name="Nagy L.G."/>
        </authorList>
    </citation>
    <scope>NUCLEOTIDE SEQUENCE [LARGE SCALE GENOMIC DNA]</scope>
    <source>
        <strain evidence="2 3">CBS 962.96</strain>
    </source>
</reference>
<protein>
    <submittedName>
        <fullName evidence="2">Uncharacterized protein</fullName>
    </submittedName>
</protein>
<gene>
    <name evidence="2" type="ORF">K435DRAFT_870493</name>
</gene>
<dbReference type="AlphaFoldDB" id="A0A4S8L6F3"/>
<dbReference type="PANTHER" id="PTHR38887:SF1">
    <property type="entry name" value="RAS MODIFICATION PROTEIN ERF4"/>
    <property type="match status" value="1"/>
</dbReference>
<feature type="compositionally biased region" description="Low complexity" evidence="1">
    <location>
        <begin position="297"/>
        <end position="306"/>
    </location>
</feature>
<proteinExistence type="predicted"/>
<dbReference type="Proteomes" id="UP000297245">
    <property type="component" value="Unassembled WGS sequence"/>
</dbReference>
<evidence type="ECO:0000313" key="3">
    <source>
        <dbReference type="Proteomes" id="UP000297245"/>
    </source>
</evidence>
<keyword evidence="3" id="KW-1185">Reference proteome</keyword>
<evidence type="ECO:0000256" key="1">
    <source>
        <dbReference type="SAM" id="MobiDB-lite"/>
    </source>
</evidence>